<keyword evidence="3" id="KW-1003">Cell membrane</keyword>
<feature type="transmembrane region" description="Helical" evidence="7">
    <location>
        <begin position="257"/>
        <end position="277"/>
    </location>
</feature>
<evidence type="ECO:0000256" key="7">
    <source>
        <dbReference type="RuleBase" id="RU363032"/>
    </source>
</evidence>
<evidence type="ECO:0000256" key="6">
    <source>
        <dbReference type="ARBA" id="ARBA00023136"/>
    </source>
</evidence>
<evidence type="ECO:0000256" key="2">
    <source>
        <dbReference type="ARBA" id="ARBA00022448"/>
    </source>
</evidence>
<sequence length="293" mass="33405">MQTQAIQSTSVHHKKKIRWSTFFRYVLLTVIAFLMLYPIIWLLGASFKSNAEIFSSIGFWPKHFKFDAYVNGWKTGTEFTFGTYFINSFKIVIPKVIFTLISCSLTAYGFARFEFPYKNVLFGFVIATLFLPAVVTRIPMYILWKNLDLLDTYVPLIANTIFAQEPFFVFMMVQFMRGIPREYDEAAIIDGCNSFQVLIKILLPILKPALVNVTLFQFLWSINDFLTPLIYISSVEKYPISIALKMAMDTSGGVTPWNQIIAMSIIGLLPSIILFFLGSKQFMDGIQAGGIKG</sequence>
<dbReference type="PANTHER" id="PTHR43744">
    <property type="entry name" value="ABC TRANSPORTER PERMEASE PROTEIN MG189-RELATED-RELATED"/>
    <property type="match status" value="1"/>
</dbReference>
<dbReference type="GO" id="GO:0055085">
    <property type="term" value="P:transmembrane transport"/>
    <property type="evidence" value="ECO:0007669"/>
    <property type="project" value="InterPro"/>
</dbReference>
<dbReference type="PANTHER" id="PTHR43744:SF6">
    <property type="entry name" value="ABC TRANSPORTER PERMEASE PROTEIN YESQ-RELATED"/>
    <property type="match status" value="1"/>
</dbReference>
<accession>A0A7M2RFY7</accession>
<feature type="transmembrane region" description="Helical" evidence="7">
    <location>
        <begin position="120"/>
        <end position="144"/>
    </location>
</feature>
<organism evidence="9 10">
    <name type="scientific">Blautia liquoris</name>
    <dbReference type="NCBI Taxonomy" id="2779518"/>
    <lineage>
        <taxon>Bacteria</taxon>
        <taxon>Bacillati</taxon>
        <taxon>Bacillota</taxon>
        <taxon>Clostridia</taxon>
        <taxon>Lachnospirales</taxon>
        <taxon>Lachnospiraceae</taxon>
        <taxon>Blautia</taxon>
    </lineage>
</organism>
<feature type="domain" description="ABC transmembrane type-1" evidence="8">
    <location>
        <begin position="85"/>
        <end position="278"/>
    </location>
</feature>
<evidence type="ECO:0000313" key="10">
    <source>
        <dbReference type="Proteomes" id="UP000593601"/>
    </source>
</evidence>
<dbReference type="AlphaFoldDB" id="A0A7M2RFY7"/>
<comment type="similarity">
    <text evidence="7">Belongs to the binding-protein-dependent transport system permease family.</text>
</comment>
<keyword evidence="4 7" id="KW-0812">Transmembrane</keyword>
<dbReference type="EMBL" id="CP063304">
    <property type="protein sequence ID" value="QOV19179.1"/>
    <property type="molecule type" value="Genomic_DNA"/>
</dbReference>
<name>A0A7M2RFY7_9FIRM</name>
<keyword evidence="10" id="KW-1185">Reference proteome</keyword>
<protein>
    <submittedName>
        <fullName evidence="9">Carbohydrate ABC transporter permease</fullName>
    </submittedName>
</protein>
<dbReference type="GO" id="GO:0005886">
    <property type="term" value="C:plasma membrane"/>
    <property type="evidence" value="ECO:0007669"/>
    <property type="project" value="UniProtKB-SubCell"/>
</dbReference>
<dbReference type="Pfam" id="PF00528">
    <property type="entry name" value="BPD_transp_1"/>
    <property type="match status" value="1"/>
</dbReference>
<evidence type="ECO:0000256" key="1">
    <source>
        <dbReference type="ARBA" id="ARBA00004651"/>
    </source>
</evidence>
<feature type="transmembrane region" description="Helical" evidence="7">
    <location>
        <begin position="197"/>
        <end position="220"/>
    </location>
</feature>
<gene>
    <name evidence="9" type="ORF">INP51_14705</name>
</gene>
<feature type="transmembrane region" description="Helical" evidence="7">
    <location>
        <begin position="156"/>
        <end position="176"/>
    </location>
</feature>
<dbReference type="RefSeq" id="WP_193735526.1">
    <property type="nucleotide sequence ID" value="NZ_CP063304.1"/>
</dbReference>
<keyword evidence="2 7" id="KW-0813">Transport</keyword>
<evidence type="ECO:0000256" key="4">
    <source>
        <dbReference type="ARBA" id="ARBA00022692"/>
    </source>
</evidence>
<dbReference type="InterPro" id="IPR000515">
    <property type="entry name" value="MetI-like"/>
</dbReference>
<dbReference type="KEGG" id="bliq:INP51_14705"/>
<dbReference type="SUPFAM" id="SSF161098">
    <property type="entry name" value="MetI-like"/>
    <property type="match status" value="1"/>
</dbReference>
<feature type="transmembrane region" description="Helical" evidence="7">
    <location>
        <begin position="22"/>
        <end position="44"/>
    </location>
</feature>
<feature type="transmembrane region" description="Helical" evidence="7">
    <location>
        <begin position="91"/>
        <end position="111"/>
    </location>
</feature>
<evidence type="ECO:0000256" key="5">
    <source>
        <dbReference type="ARBA" id="ARBA00022989"/>
    </source>
</evidence>
<dbReference type="PROSITE" id="PS50928">
    <property type="entry name" value="ABC_TM1"/>
    <property type="match status" value="1"/>
</dbReference>
<comment type="subcellular location">
    <subcellularLocation>
        <location evidence="1 7">Cell membrane</location>
        <topology evidence="1 7">Multi-pass membrane protein</topology>
    </subcellularLocation>
</comment>
<proteinExistence type="inferred from homology"/>
<dbReference type="Proteomes" id="UP000593601">
    <property type="component" value="Chromosome"/>
</dbReference>
<evidence type="ECO:0000313" key="9">
    <source>
        <dbReference type="EMBL" id="QOV19179.1"/>
    </source>
</evidence>
<keyword evidence="6 7" id="KW-0472">Membrane</keyword>
<reference evidence="9 10" key="1">
    <citation type="submission" date="2020-10" db="EMBL/GenBank/DDBJ databases">
        <title>Blautia liquoris sp.nov., isolated from the mud in a fermentation cellar used for the production of Chinese strong-flavoured liquor.</title>
        <authorList>
            <person name="Lu L."/>
        </authorList>
    </citation>
    <scope>NUCLEOTIDE SEQUENCE [LARGE SCALE GENOMIC DNA]</scope>
    <source>
        <strain evidence="9 10">LZLJ-3</strain>
    </source>
</reference>
<evidence type="ECO:0000256" key="3">
    <source>
        <dbReference type="ARBA" id="ARBA00022475"/>
    </source>
</evidence>
<evidence type="ECO:0000259" key="8">
    <source>
        <dbReference type="PROSITE" id="PS50928"/>
    </source>
</evidence>
<keyword evidence="5 7" id="KW-1133">Transmembrane helix</keyword>
<dbReference type="CDD" id="cd06261">
    <property type="entry name" value="TM_PBP2"/>
    <property type="match status" value="1"/>
</dbReference>
<dbReference type="InterPro" id="IPR035906">
    <property type="entry name" value="MetI-like_sf"/>
</dbReference>
<dbReference type="Gene3D" id="1.10.3720.10">
    <property type="entry name" value="MetI-like"/>
    <property type="match status" value="1"/>
</dbReference>